<dbReference type="AlphaFoldDB" id="A0AAW1TBK4"/>
<dbReference type="Pfam" id="PF12400">
    <property type="entry name" value="STIMATE"/>
    <property type="match status" value="1"/>
</dbReference>
<reference evidence="2 3" key="1">
    <citation type="journal article" date="2024" name="Nat. Commun.">
        <title>Phylogenomics reveals the evolutionary origins of lichenization in chlorophyte algae.</title>
        <authorList>
            <person name="Puginier C."/>
            <person name="Libourel C."/>
            <person name="Otte J."/>
            <person name="Skaloud P."/>
            <person name="Haon M."/>
            <person name="Grisel S."/>
            <person name="Petersen M."/>
            <person name="Berrin J.G."/>
            <person name="Delaux P.M."/>
            <person name="Dal Grande F."/>
            <person name="Keller J."/>
        </authorList>
    </citation>
    <scope>NUCLEOTIDE SEQUENCE [LARGE SCALE GENOMIC DNA]</scope>
    <source>
        <strain evidence="2 3">SAG 2523</strain>
    </source>
</reference>
<keyword evidence="3" id="KW-1185">Reference proteome</keyword>
<protein>
    <submittedName>
        <fullName evidence="2">Uncharacterized protein</fullName>
    </submittedName>
</protein>
<keyword evidence="1" id="KW-1133">Transmembrane helix</keyword>
<evidence type="ECO:0000313" key="3">
    <source>
        <dbReference type="Proteomes" id="UP001485043"/>
    </source>
</evidence>
<name>A0AAW1TBK4_9CHLO</name>
<dbReference type="GO" id="GO:0016020">
    <property type="term" value="C:membrane"/>
    <property type="evidence" value="ECO:0007669"/>
    <property type="project" value="TreeGrafter"/>
</dbReference>
<accession>A0AAW1TBK4</accession>
<evidence type="ECO:0000256" key="1">
    <source>
        <dbReference type="SAM" id="Phobius"/>
    </source>
</evidence>
<proteinExistence type="predicted"/>
<evidence type="ECO:0000313" key="2">
    <source>
        <dbReference type="EMBL" id="KAK9866950.1"/>
    </source>
</evidence>
<dbReference type="PANTHER" id="PTHR31735">
    <property type="entry name" value="VACUOLAR MEMBRANE PROTEIN YPL162C"/>
    <property type="match status" value="1"/>
</dbReference>
<feature type="transmembrane region" description="Helical" evidence="1">
    <location>
        <begin position="12"/>
        <end position="32"/>
    </location>
</feature>
<feature type="transmembrane region" description="Helical" evidence="1">
    <location>
        <begin position="149"/>
        <end position="171"/>
    </location>
</feature>
<gene>
    <name evidence="2" type="ORF">WJX84_004349</name>
</gene>
<feature type="transmembrane region" description="Helical" evidence="1">
    <location>
        <begin position="83"/>
        <end position="103"/>
    </location>
</feature>
<keyword evidence="1" id="KW-0472">Membrane</keyword>
<comment type="caution">
    <text evidence="2">The sequence shown here is derived from an EMBL/GenBank/DDBJ whole genome shotgun (WGS) entry which is preliminary data.</text>
</comment>
<dbReference type="EMBL" id="JALJOV010000121">
    <property type="protein sequence ID" value="KAK9866950.1"/>
    <property type="molecule type" value="Genomic_DNA"/>
</dbReference>
<dbReference type="Proteomes" id="UP001485043">
    <property type="component" value="Unassembled WGS sequence"/>
</dbReference>
<feature type="transmembrane region" description="Helical" evidence="1">
    <location>
        <begin position="191"/>
        <end position="211"/>
    </location>
</feature>
<sequence length="320" mass="35496">MAEDHSCRLLSGPAALGAQLLLFILALSALAWKRHQERPQRPLNIWSMDVSKQIVSGFAAHLCGIIIAMLASTASESQASECAWYFFAFTFDTTLGVAVTILIHKAAIAICQWCIPRCSSGWLRSGLFAVAECGSYGDPPQTSRFVIQLVEWTLAMTLARLIVGTTVIAAKELLVDAARLLDAAFAGHPTALLYFVMVMCPLFMNLIQALIQDAVLKWKQKRSTSDDESPEPVIEKEEDIALMTRSRPLYTSGRRPSCFLCALFVRCALPARQGFDTGWKRWQYWISRCERLWILALTRSCTASTASKGGARRIPIIFPC</sequence>
<organism evidence="2 3">
    <name type="scientific">Apatococcus fuscideae</name>
    <dbReference type="NCBI Taxonomy" id="2026836"/>
    <lineage>
        <taxon>Eukaryota</taxon>
        <taxon>Viridiplantae</taxon>
        <taxon>Chlorophyta</taxon>
        <taxon>core chlorophytes</taxon>
        <taxon>Trebouxiophyceae</taxon>
        <taxon>Chlorellales</taxon>
        <taxon>Chlorellaceae</taxon>
        <taxon>Apatococcus</taxon>
    </lineage>
</organism>
<keyword evidence="1" id="KW-0812">Transmembrane</keyword>
<dbReference type="PANTHER" id="PTHR31735:SF1">
    <property type="entry name" value="VACUOLAR MEMBRANE PROTEIN YPL162C"/>
    <property type="match status" value="1"/>
</dbReference>
<feature type="transmembrane region" description="Helical" evidence="1">
    <location>
        <begin position="53"/>
        <end position="71"/>
    </location>
</feature>
<dbReference type="InterPro" id="IPR022127">
    <property type="entry name" value="STIMATE/YPL162C"/>
</dbReference>